<evidence type="ECO:0000313" key="6">
    <source>
        <dbReference type="Proteomes" id="UP001519309"/>
    </source>
</evidence>
<sequence>MLINRLEMEDEEIAGGVFLRALAPDDAFALASAYTRNRKHLEPWEPVRPDSFFTVEGQAERIDSLLGQAAEGAVLPWVFETSDGRIVGAVTLSGISRGPFCSSYIGYWVAADQQNRGLASAAVRQVCRIARDREGLHRIEASTLTENTGSQRVLQKCGFEPIGLAPNYLHINGAWRDCRIFQRVLHDHAPVP</sequence>
<dbReference type="Proteomes" id="UP001519309">
    <property type="component" value="Unassembled WGS sequence"/>
</dbReference>
<comment type="similarity">
    <text evidence="3">Belongs to the acetyltransferase family. RimJ subfamily.</text>
</comment>
<evidence type="ECO:0000313" key="5">
    <source>
        <dbReference type="EMBL" id="MBP2051005.1"/>
    </source>
</evidence>
<reference evidence="5 6" key="1">
    <citation type="submission" date="2021-03" db="EMBL/GenBank/DDBJ databases">
        <title>Genomic Encyclopedia of Type Strains, Phase IV (KMG-IV): sequencing the most valuable type-strain genomes for metagenomic binning, comparative biology and taxonomic classification.</title>
        <authorList>
            <person name="Goeker M."/>
        </authorList>
    </citation>
    <scope>NUCLEOTIDE SEQUENCE [LARGE SCALE GENOMIC DNA]</scope>
    <source>
        <strain evidence="5 6">DSM 40499</strain>
    </source>
</reference>
<dbReference type="EMBL" id="JAGGLP010000007">
    <property type="protein sequence ID" value="MBP2051005.1"/>
    <property type="molecule type" value="Genomic_DNA"/>
</dbReference>
<evidence type="ECO:0000256" key="3">
    <source>
        <dbReference type="ARBA" id="ARBA00038502"/>
    </source>
</evidence>
<keyword evidence="6" id="KW-1185">Reference proteome</keyword>
<dbReference type="Gene3D" id="3.40.630.30">
    <property type="match status" value="1"/>
</dbReference>
<dbReference type="RefSeq" id="WP_372450374.1">
    <property type="nucleotide sequence ID" value="NZ_CP016279.1"/>
</dbReference>
<keyword evidence="1 5" id="KW-0808">Transferase</keyword>
<proteinExistence type="inferred from homology"/>
<feature type="domain" description="N-acetyltransferase" evidence="4">
    <location>
        <begin position="17"/>
        <end position="182"/>
    </location>
</feature>
<dbReference type="CDD" id="cd04301">
    <property type="entry name" value="NAT_SF"/>
    <property type="match status" value="1"/>
</dbReference>
<gene>
    <name evidence="5" type="ORF">J2Z21_003955</name>
</gene>
<dbReference type="SUPFAM" id="SSF55729">
    <property type="entry name" value="Acyl-CoA N-acyltransferases (Nat)"/>
    <property type="match status" value="1"/>
</dbReference>
<comment type="caution">
    <text evidence="5">The sequence shown here is derived from an EMBL/GenBank/DDBJ whole genome shotgun (WGS) entry which is preliminary data.</text>
</comment>
<name>A0ABS4LUD9_9ACTN</name>
<evidence type="ECO:0000256" key="2">
    <source>
        <dbReference type="ARBA" id="ARBA00023315"/>
    </source>
</evidence>
<protein>
    <submittedName>
        <fullName evidence="5">Ribosomal-protein-alanine N-acetyltransferase</fullName>
        <ecNumber evidence="5">2.3.1.267</ecNumber>
    </submittedName>
</protein>
<evidence type="ECO:0000259" key="4">
    <source>
        <dbReference type="PROSITE" id="PS51186"/>
    </source>
</evidence>
<keyword evidence="2 5" id="KW-0012">Acyltransferase</keyword>
<dbReference type="GO" id="GO:0008999">
    <property type="term" value="F:protein-N-terminal-alanine acetyltransferase activity"/>
    <property type="evidence" value="ECO:0007669"/>
    <property type="project" value="UniProtKB-EC"/>
</dbReference>
<evidence type="ECO:0000256" key="1">
    <source>
        <dbReference type="ARBA" id="ARBA00022679"/>
    </source>
</evidence>
<dbReference type="EC" id="2.3.1.267" evidence="5"/>
<dbReference type="InterPro" id="IPR051531">
    <property type="entry name" value="N-acetyltransferase"/>
</dbReference>
<dbReference type="InterPro" id="IPR016181">
    <property type="entry name" value="Acyl_CoA_acyltransferase"/>
</dbReference>
<dbReference type="InterPro" id="IPR000182">
    <property type="entry name" value="GNAT_dom"/>
</dbReference>
<dbReference type="PANTHER" id="PTHR43792:SF8">
    <property type="entry name" value="[RIBOSOMAL PROTEIN US5]-ALANINE N-ACETYLTRANSFERASE"/>
    <property type="match status" value="1"/>
</dbReference>
<dbReference type="PROSITE" id="PS51186">
    <property type="entry name" value="GNAT"/>
    <property type="match status" value="1"/>
</dbReference>
<organism evidence="5 6">
    <name type="scientific">Streptomyces griseochromogenes</name>
    <dbReference type="NCBI Taxonomy" id="68214"/>
    <lineage>
        <taxon>Bacteria</taxon>
        <taxon>Bacillati</taxon>
        <taxon>Actinomycetota</taxon>
        <taxon>Actinomycetes</taxon>
        <taxon>Kitasatosporales</taxon>
        <taxon>Streptomycetaceae</taxon>
        <taxon>Streptomyces</taxon>
    </lineage>
</organism>
<accession>A0ABS4LUD9</accession>
<dbReference type="Pfam" id="PF13302">
    <property type="entry name" value="Acetyltransf_3"/>
    <property type="match status" value="1"/>
</dbReference>
<dbReference type="PANTHER" id="PTHR43792">
    <property type="entry name" value="GNAT FAMILY, PUTATIVE (AFU_ORTHOLOGUE AFUA_3G00765)-RELATED-RELATED"/>
    <property type="match status" value="1"/>
</dbReference>